<keyword evidence="2" id="KW-1185">Reference proteome</keyword>
<accession>A0ABQ3I486</accession>
<comment type="caution">
    <text evidence="1">The sequence shown here is derived from an EMBL/GenBank/DDBJ whole genome shotgun (WGS) entry which is preliminary data.</text>
</comment>
<dbReference type="Gene3D" id="1.20.1260.10">
    <property type="match status" value="1"/>
</dbReference>
<evidence type="ECO:0008006" key="3">
    <source>
        <dbReference type="Google" id="ProtNLM"/>
    </source>
</evidence>
<proteinExistence type="predicted"/>
<name>A0ABQ3I486_9SPHI</name>
<dbReference type="EMBL" id="BNAF01000019">
    <property type="protein sequence ID" value="GHE49110.1"/>
    <property type="molecule type" value="Genomic_DNA"/>
</dbReference>
<organism evidence="1 2">
    <name type="scientific">Sphingobacterium griseoflavum</name>
    <dbReference type="NCBI Taxonomy" id="1474952"/>
    <lineage>
        <taxon>Bacteria</taxon>
        <taxon>Pseudomonadati</taxon>
        <taxon>Bacteroidota</taxon>
        <taxon>Sphingobacteriia</taxon>
        <taxon>Sphingobacteriales</taxon>
        <taxon>Sphingobacteriaceae</taxon>
        <taxon>Sphingobacterium</taxon>
    </lineage>
</organism>
<evidence type="ECO:0000313" key="1">
    <source>
        <dbReference type="EMBL" id="GHE49110.1"/>
    </source>
</evidence>
<dbReference type="InterPro" id="IPR012347">
    <property type="entry name" value="Ferritin-like"/>
</dbReference>
<protein>
    <recommendedName>
        <fullName evidence="3">DUF2383 domain-containing protein</fullName>
    </recommendedName>
</protein>
<dbReference type="Proteomes" id="UP000620550">
    <property type="component" value="Unassembled WGS sequence"/>
</dbReference>
<dbReference type="RefSeq" id="WP_189628037.1">
    <property type="nucleotide sequence ID" value="NZ_BNAF01000019.1"/>
</dbReference>
<sequence length="154" mass="17547">MERLRDKEAELINDLVMINTDRIESFAKAVEGLNTDKDADAIAILEKLGQQSQQFKSQLAPFADQQHSGAARGSSQSQGALYQLWTRQYREIDREGRKGILIACNEKEEVFEKVYGNVLDSVSQIDEKIVQMIKSQLEVQRQAHQVLKEIALRQ</sequence>
<reference evidence="2" key="1">
    <citation type="journal article" date="2019" name="Int. J. Syst. Evol. Microbiol.">
        <title>The Global Catalogue of Microorganisms (GCM) 10K type strain sequencing project: providing services to taxonomists for standard genome sequencing and annotation.</title>
        <authorList>
            <consortium name="The Broad Institute Genomics Platform"/>
            <consortium name="The Broad Institute Genome Sequencing Center for Infectious Disease"/>
            <person name="Wu L."/>
            <person name="Ma J."/>
        </authorList>
    </citation>
    <scope>NUCLEOTIDE SEQUENCE [LARGE SCALE GENOMIC DNA]</scope>
    <source>
        <strain evidence="2">CGMCC 1.12966</strain>
    </source>
</reference>
<evidence type="ECO:0000313" key="2">
    <source>
        <dbReference type="Proteomes" id="UP000620550"/>
    </source>
</evidence>
<gene>
    <name evidence="1" type="ORF">GCM10017764_35150</name>
</gene>